<accession>A0A7I7SZR3</accession>
<feature type="transmembrane region" description="Helical" evidence="6">
    <location>
        <begin position="335"/>
        <end position="352"/>
    </location>
</feature>
<evidence type="ECO:0000256" key="4">
    <source>
        <dbReference type="ARBA" id="ARBA00022989"/>
    </source>
</evidence>
<feature type="transmembrane region" description="Helical" evidence="6">
    <location>
        <begin position="269"/>
        <end position="293"/>
    </location>
</feature>
<name>A0A7I7SZR3_9MYCO</name>
<feature type="transmembrane region" description="Helical" evidence="6">
    <location>
        <begin position="212"/>
        <end position="230"/>
    </location>
</feature>
<evidence type="ECO:0000313" key="7">
    <source>
        <dbReference type="EMBL" id="BBY62173.1"/>
    </source>
</evidence>
<comment type="subcellular location">
    <subcellularLocation>
        <location evidence="1">Endomembrane system</location>
        <topology evidence="1">Multi-pass membrane protein</topology>
    </subcellularLocation>
</comment>
<dbReference type="InterPro" id="IPR024671">
    <property type="entry name" value="Atg22-like"/>
</dbReference>
<evidence type="ECO:0000313" key="8">
    <source>
        <dbReference type="Proteomes" id="UP000467148"/>
    </source>
</evidence>
<feature type="transmembrane region" description="Helical" evidence="6">
    <location>
        <begin position="358"/>
        <end position="381"/>
    </location>
</feature>
<keyword evidence="2" id="KW-0813">Transport</keyword>
<dbReference type="EMBL" id="AP022596">
    <property type="protein sequence ID" value="BBY62173.1"/>
    <property type="molecule type" value="Genomic_DNA"/>
</dbReference>
<proteinExistence type="predicted"/>
<dbReference type="GO" id="GO:0012505">
    <property type="term" value="C:endomembrane system"/>
    <property type="evidence" value="ECO:0007669"/>
    <property type="project" value="UniProtKB-SubCell"/>
</dbReference>
<gene>
    <name evidence="7" type="ORF">MHEL_04160</name>
</gene>
<dbReference type="Pfam" id="PF11700">
    <property type="entry name" value="ATG22"/>
    <property type="match status" value="1"/>
</dbReference>
<evidence type="ECO:0000256" key="1">
    <source>
        <dbReference type="ARBA" id="ARBA00004127"/>
    </source>
</evidence>
<evidence type="ECO:0000256" key="2">
    <source>
        <dbReference type="ARBA" id="ARBA00022448"/>
    </source>
</evidence>
<sequence length="453" mass="47161">MRGLACGQHIVARMTSPPPVAQTAGRSKVLSWALWDCGSTGMNAIVTTFVFSVYLTSTVGQGLGGDTSPASWLGRALATAGLTVAVLAPLTGVLVQAPHRRRAALTTLTGLAVLATAAMSLIRADPAYFAMGLLLLAFTAACGDLASVPYNAMLRQLTTRENSGRISGIGAAAGYFGSVALLILIYVAFIAGDGPNRGLLSVPVTDGQNVRAAMLMAAVWFVVLALPLLITAHKFAPAVDPDAQTVGLLGGYRRLWNDLRAEWRRDRNLVYYLIVSAIFRDGIAGVFAFGAVLGVSVYGISQANVLIFGVIASTMAALGAVLAGPVDDRIGGKPVIVASLALMIVVGVTLLSLSGPVVFWICGLLLALCVGPVTTSARTVLLRMVSEGKEAVAFGLYTTTGRAASFLAPWLFFVFVDAFHADRAGLGGLCLVLAVGLLGMLLVKVPNDGRSRR</sequence>
<feature type="transmembrane region" description="Helical" evidence="6">
    <location>
        <begin position="76"/>
        <end position="95"/>
    </location>
</feature>
<dbReference type="SUPFAM" id="SSF103473">
    <property type="entry name" value="MFS general substrate transporter"/>
    <property type="match status" value="1"/>
</dbReference>
<feature type="transmembrane region" description="Helical" evidence="6">
    <location>
        <begin position="393"/>
        <end position="412"/>
    </location>
</feature>
<feature type="transmembrane region" description="Helical" evidence="6">
    <location>
        <begin position="32"/>
        <end position="56"/>
    </location>
</feature>
<dbReference type="AlphaFoldDB" id="A0A7I7SZR3"/>
<keyword evidence="4 6" id="KW-1133">Transmembrane helix</keyword>
<dbReference type="InterPro" id="IPR050495">
    <property type="entry name" value="ATG22/LtaA_families"/>
</dbReference>
<evidence type="ECO:0000256" key="6">
    <source>
        <dbReference type="SAM" id="Phobius"/>
    </source>
</evidence>
<evidence type="ECO:0000256" key="5">
    <source>
        <dbReference type="ARBA" id="ARBA00023136"/>
    </source>
</evidence>
<organism evidence="7 8">
    <name type="scientific">Mycolicibacterium helvum</name>
    <dbReference type="NCBI Taxonomy" id="1534349"/>
    <lineage>
        <taxon>Bacteria</taxon>
        <taxon>Bacillati</taxon>
        <taxon>Actinomycetota</taxon>
        <taxon>Actinomycetes</taxon>
        <taxon>Mycobacteriales</taxon>
        <taxon>Mycobacteriaceae</taxon>
        <taxon>Mycolicibacterium</taxon>
    </lineage>
</organism>
<evidence type="ECO:0000256" key="3">
    <source>
        <dbReference type="ARBA" id="ARBA00022692"/>
    </source>
</evidence>
<dbReference type="PANTHER" id="PTHR23519">
    <property type="entry name" value="AUTOPHAGY-RELATED PROTEIN 22"/>
    <property type="match status" value="1"/>
</dbReference>
<dbReference type="Gene3D" id="1.20.1250.20">
    <property type="entry name" value="MFS general substrate transporter like domains"/>
    <property type="match status" value="2"/>
</dbReference>
<dbReference type="KEGG" id="mhev:MHEL_04160"/>
<keyword evidence="5 6" id="KW-0472">Membrane</keyword>
<keyword evidence="3 6" id="KW-0812">Transmembrane</keyword>
<dbReference type="PANTHER" id="PTHR23519:SF1">
    <property type="entry name" value="AUTOPHAGY-RELATED PROTEIN 22"/>
    <property type="match status" value="1"/>
</dbReference>
<protein>
    <submittedName>
        <fullName evidence="7">Membrane protein</fullName>
    </submittedName>
</protein>
<feature type="transmembrane region" description="Helical" evidence="6">
    <location>
        <begin position="305"/>
        <end position="323"/>
    </location>
</feature>
<reference evidence="7 8" key="1">
    <citation type="journal article" date="2019" name="Emerg. Microbes Infect.">
        <title>Comprehensive subspecies identification of 175 nontuberculous mycobacteria species based on 7547 genomic profiles.</title>
        <authorList>
            <person name="Matsumoto Y."/>
            <person name="Kinjo T."/>
            <person name="Motooka D."/>
            <person name="Nabeya D."/>
            <person name="Jung N."/>
            <person name="Uechi K."/>
            <person name="Horii T."/>
            <person name="Iida T."/>
            <person name="Fujita J."/>
            <person name="Nakamura S."/>
        </authorList>
    </citation>
    <scope>NUCLEOTIDE SEQUENCE [LARGE SCALE GENOMIC DNA]</scope>
    <source>
        <strain evidence="7 8">JCM 30396</strain>
    </source>
</reference>
<dbReference type="Proteomes" id="UP000467148">
    <property type="component" value="Chromosome"/>
</dbReference>
<feature type="transmembrane region" description="Helical" evidence="6">
    <location>
        <begin position="128"/>
        <end position="148"/>
    </location>
</feature>
<feature type="transmembrane region" description="Helical" evidence="6">
    <location>
        <begin position="102"/>
        <end position="122"/>
    </location>
</feature>
<feature type="transmembrane region" description="Helical" evidence="6">
    <location>
        <begin position="424"/>
        <end position="443"/>
    </location>
</feature>
<dbReference type="InterPro" id="IPR036259">
    <property type="entry name" value="MFS_trans_sf"/>
</dbReference>
<keyword evidence="8" id="KW-1185">Reference proteome</keyword>
<feature type="transmembrane region" description="Helical" evidence="6">
    <location>
        <begin position="169"/>
        <end position="192"/>
    </location>
</feature>